<protein>
    <submittedName>
        <fullName evidence="2">SCP2 sterol-binding domain-containing protein</fullName>
    </submittedName>
</protein>
<evidence type="ECO:0000259" key="1">
    <source>
        <dbReference type="Pfam" id="PF02036"/>
    </source>
</evidence>
<keyword evidence="3" id="KW-1185">Reference proteome</keyword>
<dbReference type="AlphaFoldDB" id="A0A7L5BU18"/>
<evidence type="ECO:0000313" key="2">
    <source>
        <dbReference type="EMBL" id="QIE55215.1"/>
    </source>
</evidence>
<organism evidence="2 3">
    <name type="scientific">Pikeienuella piscinae</name>
    <dbReference type="NCBI Taxonomy" id="2748098"/>
    <lineage>
        <taxon>Bacteria</taxon>
        <taxon>Pseudomonadati</taxon>
        <taxon>Pseudomonadota</taxon>
        <taxon>Alphaproteobacteria</taxon>
        <taxon>Rhodobacterales</taxon>
        <taxon>Paracoccaceae</taxon>
        <taxon>Pikeienuella</taxon>
    </lineage>
</organism>
<dbReference type="Gene3D" id="3.30.1050.10">
    <property type="entry name" value="SCP2 sterol-binding domain"/>
    <property type="match status" value="1"/>
</dbReference>
<dbReference type="PANTHER" id="PTHR10094">
    <property type="entry name" value="STEROL CARRIER PROTEIN 2 SCP-2 FAMILY PROTEIN"/>
    <property type="match status" value="1"/>
</dbReference>
<dbReference type="EMBL" id="CP049056">
    <property type="protein sequence ID" value="QIE55215.1"/>
    <property type="molecule type" value="Genomic_DNA"/>
</dbReference>
<dbReference type="InterPro" id="IPR003033">
    <property type="entry name" value="SCP2_sterol-bd_dom"/>
</dbReference>
<sequence>MSVSDLANDLKERVANGSFDSVVKFDCGDDGVLVIDNQSVTTEDKEADCTIGVALEDLESIVAGELDPTAAFMAGKLKVDGDMAVAMKLSSVL</sequence>
<dbReference type="PANTHER" id="PTHR10094:SF25">
    <property type="entry name" value="SCP2 STEROL-BINDING DOMAIN-CONTAINING PROTEIN 1"/>
    <property type="match status" value="1"/>
</dbReference>
<reference evidence="2 3" key="1">
    <citation type="submission" date="2020-02" db="EMBL/GenBank/DDBJ databases">
        <title>complete genome sequence of Rhodobacteraceae bacterium.</title>
        <authorList>
            <person name="Park J."/>
            <person name="Kim Y.-S."/>
            <person name="Kim K.-H."/>
        </authorList>
    </citation>
    <scope>NUCLEOTIDE SEQUENCE [LARGE SCALE GENOMIC DNA]</scope>
    <source>
        <strain evidence="2 3">RR4-56</strain>
    </source>
</reference>
<dbReference type="KEGG" id="hdh:G5B40_06965"/>
<dbReference type="SUPFAM" id="SSF55718">
    <property type="entry name" value="SCP-like"/>
    <property type="match status" value="1"/>
</dbReference>
<dbReference type="Proteomes" id="UP000503336">
    <property type="component" value="Chromosome"/>
</dbReference>
<feature type="domain" description="SCP2" evidence="1">
    <location>
        <begin position="21"/>
        <end position="93"/>
    </location>
</feature>
<dbReference type="InterPro" id="IPR036527">
    <property type="entry name" value="SCP2_sterol-bd_dom_sf"/>
</dbReference>
<name>A0A7L5BU18_9RHOB</name>
<gene>
    <name evidence="2" type="ORF">G5B40_06965</name>
</gene>
<dbReference type="Pfam" id="PF02036">
    <property type="entry name" value="SCP2"/>
    <property type="match status" value="1"/>
</dbReference>
<evidence type="ECO:0000313" key="3">
    <source>
        <dbReference type="Proteomes" id="UP000503336"/>
    </source>
</evidence>
<proteinExistence type="predicted"/>
<accession>A0A7L5BU18</accession>
<dbReference type="RefSeq" id="WP_165096762.1">
    <property type="nucleotide sequence ID" value="NZ_CP049056.1"/>
</dbReference>
<dbReference type="GO" id="GO:0005829">
    <property type="term" value="C:cytosol"/>
    <property type="evidence" value="ECO:0007669"/>
    <property type="project" value="TreeGrafter"/>
</dbReference>